<proteinExistence type="predicted"/>
<reference evidence="2" key="2">
    <citation type="journal article" date="2015" name="Data Brief">
        <title>Shoot transcriptome of the giant reed, Arundo donax.</title>
        <authorList>
            <person name="Barrero R.A."/>
            <person name="Guerrero F.D."/>
            <person name="Moolhuijzen P."/>
            <person name="Goolsby J.A."/>
            <person name="Tidwell J."/>
            <person name="Bellgard S.E."/>
            <person name="Bellgard M.I."/>
        </authorList>
    </citation>
    <scope>NUCLEOTIDE SEQUENCE</scope>
    <source>
        <tissue evidence="2">Shoot tissue taken approximately 20 cm above the soil surface</tissue>
    </source>
</reference>
<dbReference type="InterPro" id="IPR036047">
    <property type="entry name" value="F-box-like_dom_sf"/>
</dbReference>
<dbReference type="PANTHER" id="PTHR44586">
    <property type="entry name" value="F-BOX DOMAIN CONTAINING PROTEIN, EXPRESSED"/>
    <property type="match status" value="1"/>
</dbReference>
<accession>A0A0A9CU39</accession>
<dbReference type="AlphaFoldDB" id="A0A0A9CU39"/>
<feature type="domain" description="F-box" evidence="1">
    <location>
        <begin position="63"/>
        <end position="91"/>
    </location>
</feature>
<sequence>MEMYSRAGITSLRCQCGIILRALPKIFAFPTSLQKTIQKIDEYVHRPLMKESMVNGESAELLEEILMDIFALLEIPDFVRVGSVCSSWRAAYISLCSPGMYRQPQTPCLLYTSEADDDNIACLYSLAEKRVYKLTLPEPPILVVILLGPPKAGWLLPMRRLSCTSSIRSPVSRSPSRP</sequence>
<evidence type="ECO:0000259" key="1">
    <source>
        <dbReference type="Pfam" id="PF12937"/>
    </source>
</evidence>
<dbReference type="PANTHER" id="PTHR44586:SF14">
    <property type="entry name" value="F-BOX DOMAIN CONTAINING PROTEIN, EXPRESSED"/>
    <property type="match status" value="1"/>
</dbReference>
<dbReference type="Pfam" id="PF12937">
    <property type="entry name" value="F-box-like"/>
    <property type="match status" value="1"/>
</dbReference>
<dbReference type="Gene3D" id="1.20.1280.50">
    <property type="match status" value="1"/>
</dbReference>
<organism evidence="2">
    <name type="scientific">Arundo donax</name>
    <name type="common">Giant reed</name>
    <name type="synonym">Donax arundinaceus</name>
    <dbReference type="NCBI Taxonomy" id="35708"/>
    <lineage>
        <taxon>Eukaryota</taxon>
        <taxon>Viridiplantae</taxon>
        <taxon>Streptophyta</taxon>
        <taxon>Embryophyta</taxon>
        <taxon>Tracheophyta</taxon>
        <taxon>Spermatophyta</taxon>
        <taxon>Magnoliopsida</taxon>
        <taxon>Liliopsida</taxon>
        <taxon>Poales</taxon>
        <taxon>Poaceae</taxon>
        <taxon>PACMAD clade</taxon>
        <taxon>Arundinoideae</taxon>
        <taxon>Arundineae</taxon>
        <taxon>Arundo</taxon>
    </lineage>
</organism>
<evidence type="ECO:0000313" key="2">
    <source>
        <dbReference type="EMBL" id="JAD79854.1"/>
    </source>
</evidence>
<name>A0A0A9CU39_ARUDO</name>
<dbReference type="SUPFAM" id="SSF81383">
    <property type="entry name" value="F-box domain"/>
    <property type="match status" value="1"/>
</dbReference>
<dbReference type="EMBL" id="GBRH01218041">
    <property type="protein sequence ID" value="JAD79854.1"/>
    <property type="molecule type" value="Transcribed_RNA"/>
</dbReference>
<protein>
    <recommendedName>
        <fullName evidence="1">F-box domain-containing protein</fullName>
    </recommendedName>
</protein>
<reference evidence="2" key="1">
    <citation type="submission" date="2014-09" db="EMBL/GenBank/DDBJ databases">
        <authorList>
            <person name="Magalhaes I.L.F."/>
            <person name="Oliveira U."/>
            <person name="Santos F.R."/>
            <person name="Vidigal T.H.D.A."/>
            <person name="Brescovit A.D."/>
            <person name="Santos A.J."/>
        </authorList>
    </citation>
    <scope>NUCLEOTIDE SEQUENCE</scope>
    <source>
        <tissue evidence="2">Shoot tissue taken approximately 20 cm above the soil surface</tissue>
    </source>
</reference>
<dbReference type="InterPro" id="IPR001810">
    <property type="entry name" value="F-box_dom"/>
</dbReference>
<dbReference type="CDD" id="cd09917">
    <property type="entry name" value="F-box_SF"/>
    <property type="match status" value="1"/>
</dbReference>